<name>A0AA87ZD96_FICCA</name>
<feature type="compositionally biased region" description="Basic and acidic residues" evidence="1">
    <location>
        <begin position="1"/>
        <end position="12"/>
    </location>
</feature>
<evidence type="ECO:0000313" key="3">
    <source>
        <dbReference type="Proteomes" id="UP001187192"/>
    </source>
</evidence>
<gene>
    <name evidence="2" type="ORF">TIFTF001_004523</name>
</gene>
<comment type="caution">
    <text evidence="2">The sequence shown here is derived from an EMBL/GenBank/DDBJ whole genome shotgun (WGS) entry which is preliminary data.</text>
</comment>
<sequence>MHHEEADRKPDEGSYGGSEDQRIPSPYQALNTSNLPHLV</sequence>
<evidence type="ECO:0000313" key="2">
    <source>
        <dbReference type="EMBL" id="GMN34128.1"/>
    </source>
</evidence>
<dbReference type="Proteomes" id="UP001187192">
    <property type="component" value="Unassembled WGS sequence"/>
</dbReference>
<proteinExistence type="predicted"/>
<feature type="compositionally biased region" description="Polar residues" evidence="1">
    <location>
        <begin position="28"/>
        <end position="39"/>
    </location>
</feature>
<keyword evidence="3" id="KW-1185">Reference proteome</keyword>
<dbReference type="AlphaFoldDB" id="A0AA87ZD96"/>
<organism evidence="2 3">
    <name type="scientific">Ficus carica</name>
    <name type="common">Common fig</name>
    <dbReference type="NCBI Taxonomy" id="3494"/>
    <lineage>
        <taxon>Eukaryota</taxon>
        <taxon>Viridiplantae</taxon>
        <taxon>Streptophyta</taxon>
        <taxon>Embryophyta</taxon>
        <taxon>Tracheophyta</taxon>
        <taxon>Spermatophyta</taxon>
        <taxon>Magnoliopsida</taxon>
        <taxon>eudicotyledons</taxon>
        <taxon>Gunneridae</taxon>
        <taxon>Pentapetalae</taxon>
        <taxon>rosids</taxon>
        <taxon>fabids</taxon>
        <taxon>Rosales</taxon>
        <taxon>Moraceae</taxon>
        <taxon>Ficeae</taxon>
        <taxon>Ficus</taxon>
    </lineage>
</organism>
<dbReference type="EMBL" id="BTGU01000004">
    <property type="protein sequence ID" value="GMN34128.1"/>
    <property type="molecule type" value="Genomic_DNA"/>
</dbReference>
<reference evidence="2" key="1">
    <citation type="submission" date="2023-07" db="EMBL/GenBank/DDBJ databases">
        <title>draft genome sequence of fig (Ficus carica).</title>
        <authorList>
            <person name="Takahashi T."/>
            <person name="Nishimura K."/>
        </authorList>
    </citation>
    <scope>NUCLEOTIDE SEQUENCE</scope>
</reference>
<accession>A0AA87ZD96</accession>
<evidence type="ECO:0000256" key="1">
    <source>
        <dbReference type="SAM" id="MobiDB-lite"/>
    </source>
</evidence>
<protein>
    <submittedName>
        <fullName evidence="2">Uncharacterized protein</fullName>
    </submittedName>
</protein>
<feature type="region of interest" description="Disordered" evidence="1">
    <location>
        <begin position="1"/>
        <end position="39"/>
    </location>
</feature>